<feature type="signal peptide" evidence="1">
    <location>
        <begin position="1"/>
        <end position="21"/>
    </location>
</feature>
<name>A0A8S1NUY7_9CILI</name>
<evidence type="ECO:0000313" key="3">
    <source>
        <dbReference type="Proteomes" id="UP000692954"/>
    </source>
</evidence>
<feature type="chain" id="PRO_5035881404" evidence="1">
    <location>
        <begin position="22"/>
        <end position="416"/>
    </location>
</feature>
<protein>
    <submittedName>
        <fullName evidence="2">Uncharacterized protein</fullName>
    </submittedName>
</protein>
<reference evidence="2" key="1">
    <citation type="submission" date="2021-01" db="EMBL/GenBank/DDBJ databases">
        <authorList>
            <consortium name="Genoscope - CEA"/>
            <person name="William W."/>
        </authorList>
    </citation>
    <scope>NUCLEOTIDE SEQUENCE</scope>
</reference>
<keyword evidence="1" id="KW-0732">Signal</keyword>
<dbReference type="Proteomes" id="UP000692954">
    <property type="component" value="Unassembled WGS sequence"/>
</dbReference>
<comment type="caution">
    <text evidence="2">The sequence shown here is derived from an EMBL/GenBank/DDBJ whole genome shotgun (WGS) entry which is preliminary data.</text>
</comment>
<dbReference type="InterPro" id="IPR051266">
    <property type="entry name" value="CLCR"/>
</dbReference>
<evidence type="ECO:0000313" key="2">
    <source>
        <dbReference type="EMBL" id="CAD8090884.1"/>
    </source>
</evidence>
<dbReference type="AlphaFoldDB" id="A0A8S1NUY7"/>
<gene>
    <name evidence="2" type="ORF">PSON_ATCC_30995.1.T0560264</name>
</gene>
<organism evidence="2 3">
    <name type="scientific">Paramecium sonneborni</name>
    <dbReference type="NCBI Taxonomy" id="65129"/>
    <lineage>
        <taxon>Eukaryota</taxon>
        <taxon>Sar</taxon>
        <taxon>Alveolata</taxon>
        <taxon>Ciliophora</taxon>
        <taxon>Intramacronucleata</taxon>
        <taxon>Oligohymenophorea</taxon>
        <taxon>Peniculida</taxon>
        <taxon>Parameciidae</taxon>
        <taxon>Paramecium</taxon>
    </lineage>
</organism>
<dbReference type="PANTHER" id="PTHR10579:SF43">
    <property type="entry name" value="ZINC FINGER (C3HC4-TYPE RING FINGER) FAMILY PROTEIN"/>
    <property type="match status" value="1"/>
</dbReference>
<proteinExistence type="predicted"/>
<dbReference type="PANTHER" id="PTHR10579">
    <property type="entry name" value="CALCIUM-ACTIVATED CHLORIDE CHANNEL REGULATOR"/>
    <property type="match status" value="1"/>
</dbReference>
<sequence length="416" mass="48313">MNNHVELVLIYFVQLIGVEVCMEISQQWLKKHQFNCQNFLEIRIDFNQLYLMVKHKELHLQIMQQLKINYILKKRQLLFNLVEILRQQQVINDVSSIFLLSDGQDSTAFVEIQNSVSKVKDVFSIHCFGFERDNDTNMMTSICNLKNGSFYFVQEIDLLDEFFADAFGGLITVIGEQLEIKASIQSTSPFENVSISKTYGKMWQKIDKDYIIKLPHIVSGTRKDFVFELCWPTCQNIDEKDKEYKVLDVSMTLQNPITKQVIQKDDSLIVKIVNSDNSIIQNEQDLDALTEYYRVKGTETILNAKQLCDEDDFDQAKLLIQSMLIKIKPNEFILALCQGIVQDLEQAVQACERNRFQNYGNSQMIQFVSNNFQQIGSNSIFNSLGQKLSSYSTFILKYNAISFEKLSLRFQNFIVK</sequence>
<keyword evidence="3" id="KW-1185">Reference proteome</keyword>
<accession>A0A8S1NUY7</accession>
<evidence type="ECO:0000256" key="1">
    <source>
        <dbReference type="SAM" id="SignalP"/>
    </source>
</evidence>
<dbReference type="EMBL" id="CAJJDN010000056">
    <property type="protein sequence ID" value="CAD8090884.1"/>
    <property type="molecule type" value="Genomic_DNA"/>
</dbReference>
<dbReference type="OrthoDB" id="687730at2759"/>